<dbReference type="Pfam" id="PF14501">
    <property type="entry name" value="HATPase_c_5"/>
    <property type="match status" value="1"/>
</dbReference>
<feature type="transmembrane region" description="Helical" evidence="1">
    <location>
        <begin position="38"/>
        <end position="55"/>
    </location>
</feature>
<feature type="transmembrane region" description="Helical" evidence="1">
    <location>
        <begin position="160"/>
        <end position="181"/>
    </location>
</feature>
<keyword evidence="1" id="KW-0812">Transmembrane</keyword>
<name>A0ABS4ED35_9FIRM</name>
<evidence type="ECO:0000256" key="1">
    <source>
        <dbReference type="SAM" id="Phobius"/>
    </source>
</evidence>
<evidence type="ECO:0000259" key="2">
    <source>
        <dbReference type="Pfam" id="PF14501"/>
    </source>
</evidence>
<evidence type="ECO:0000313" key="3">
    <source>
        <dbReference type="EMBL" id="MBP1855848.1"/>
    </source>
</evidence>
<gene>
    <name evidence="3" type="ORF">J2Z43_002249</name>
</gene>
<keyword evidence="1" id="KW-0472">Membrane</keyword>
<feature type="transmembrane region" description="Helical" evidence="1">
    <location>
        <begin position="132"/>
        <end position="148"/>
    </location>
</feature>
<keyword evidence="1" id="KW-1133">Transmembrane helix</keyword>
<reference evidence="3 4" key="1">
    <citation type="submission" date="2021-03" db="EMBL/GenBank/DDBJ databases">
        <title>Genomic Encyclopedia of Type Strains, Phase IV (KMG-IV): sequencing the most valuable type-strain genomes for metagenomic binning, comparative biology and taxonomic classification.</title>
        <authorList>
            <person name="Goeker M."/>
        </authorList>
    </citation>
    <scope>NUCLEOTIDE SEQUENCE [LARGE SCALE GENOMIC DNA]</scope>
    <source>
        <strain evidence="3 4">DSM 1289</strain>
    </source>
</reference>
<feature type="transmembrane region" description="Helical" evidence="1">
    <location>
        <begin position="6"/>
        <end position="26"/>
    </location>
</feature>
<evidence type="ECO:0000313" key="4">
    <source>
        <dbReference type="Proteomes" id="UP000767291"/>
    </source>
</evidence>
<keyword evidence="4" id="KW-1185">Reference proteome</keyword>
<dbReference type="Proteomes" id="UP000767291">
    <property type="component" value="Unassembled WGS sequence"/>
</dbReference>
<proteinExistence type="predicted"/>
<dbReference type="EMBL" id="JAGGJX010000005">
    <property type="protein sequence ID" value="MBP1855848.1"/>
    <property type="molecule type" value="Genomic_DNA"/>
</dbReference>
<accession>A0ABS4ED35</accession>
<feature type="domain" description="Sensor histidine kinase NatK-like C-terminal" evidence="2">
    <location>
        <begin position="294"/>
        <end position="401"/>
    </location>
</feature>
<organism evidence="3 4">
    <name type="scientific">Metaclostridioides mangenotii</name>
    <dbReference type="NCBI Taxonomy" id="1540"/>
    <lineage>
        <taxon>Bacteria</taxon>
        <taxon>Bacillati</taxon>
        <taxon>Bacillota</taxon>
        <taxon>Clostridia</taxon>
        <taxon>Peptostreptococcales</taxon>
        <taxon>Peptostreptococcaceae</taxon>
        <taxon>Metaclostridioides</taxon>
    </lineage>
</organism>
<sequence>MLQEGFYWLILTIISAIIEWSVLKLMLKESCKLKASKIISNLILIVPIVIVTLMITIELNIFLKLFICMLLTFIIAKINYKTTVLKAIFISLSYWTLIVFIDVISSSIVVSFNQISNLDPLLDENMFRLQEIIIAKSILILLIPIIKSTKLKREITKREYIYLIIPMIANIASILVCIRFTFEVKPSDNTKFILISIISVLFLLSNVSLIFIITRVININQIRFKNRLINEKVGMQSKHYQNLFKKSSFYNLQTEFETQNNFLDLILTEKKSICYVNNIKLIVNLDFTKCDFFELSDICNVFSNMIDFLIEKCEDMKGKNLPKTIKLSGKEINNFYIIKCECSKTLEVINKNSTKESNILVSEELLNDLIINSIKKSVDKYSGELVIESINENYSITILLPLANRKVQE</sequence>
<feature type="transmembrane region" description="Helical" evidence="1">
    <location>
        <begin position="61"/>
        <end position="80"/>
    </location>
</feature>
<dbReference type="InterPro" id="IPR032834">
    <property type="entry name" value="NatK-like_C"/>
</dbReference>
<protein>
    <recommendedName>
        <fullName evidence="2">Sensor histidine kinase NatK-like C-terminal domain-containing protein</fullName>
    </recommendedName>
</protein>
<feature type="transmembrane region" description="Helical" evidence="1">
    <location>
        <begin position="193"/>
        <end position="217"/>
    </location>
</feature>
<feature type="transmembrane region" description="Helical" evidence="1">
    <location>
        <begin position="92"/>
        <end position="112"/>
    </location>
</feature>
<dbReference type="RefSeq" id="WP_209457246.1">
    <property type="nucleotide sequence ID" value="NZ_BAAACS010000019.1"/>
</dbReference>
<comment type="caution">
    <text evidence="3">The sequence shown here is derived from an EMBL/GenBank/DDBJ whole genome shotgun (WGS) entry which is preliminary data.</text>
</comment>